<dbReference type="EMBL" id="VDCV01000003">
    <property type="protein sequence ID" value="KAB5564387.1"/>
    <property type="molecule type" value="Genomic_DNA"/>
</dbReference>
<dbReference type="GO" id="GO:0005634">
    <property type="term" value="C:nucleus"/>
    <property type="evidence" value="ECO:0007669"/>
    <property type="project" value="UniProtKB-SubCell"/>
</dbReference>
<keyword evidence="4" id="KW-0804">Transcription</keyword>
<comment type="caution">
    <text evidence="7">The sequence shown here is derived from an EMBL/GenBank/DDBJ whole genome shotgun (WGS) entry which is preliminary data.</text>
</comment>
<dbReference type="FunFam" id="2.170.150.80:FF:000003">
    <property type="entry name" value="NAC domain-containing protein"/>
    <property type="match status" value="1"/>
</dbReference>
<dbReference type="AlphaFoldDB" id="A0A5N5NBK1"/>
<reference evidence="8" key="1">
    <citation type="journal article" date="2019" name="Gigascience">
        <title>De novo genome assembly of the endangered Acer yangbiense, a plant species with extremely small populations endemic to Yunnan Province, China.</title>
        <authorList>
            <person name="Yang J."/>
            <person name="Wariss H.M."/>
            <person name="Tao L."/>
            <person name="Zhang R."/>
            <person name="Yun Q."/>
            <person name="Hollingsworth P."/>
            <person name="Dao Z."/>
            <person name="Luo G."/>
            <person name="Guo H."/>
            <person name="Ma Y."/>
            <person name="Sun W."/>
        </authorList>
    </citation>
    <scope>NUCLEOTIDE SEQUENCE [LARGE SCALE GENOMIC DNA]</scope>
    <source>
        <strain evidence="8">cv. br00</strain>
    </source>
</reference>
<dbReference type="GO" id="GO:0003677">
    <property type="term" value="F:DNA binding"/>
    <property type="evidence" value="ECO:0007669"/>
    <property type="project" value="UniProtKB-KW"/>
</dbReference>
<dbReference type="PANTHER" id="PTHR31744:SF230">
    <property type="entry name" value="NAC DOMAIN-CONTAINING PROTEIN"/>
    <property type="match status" value="1"/>
</dbReference>
<dbReference type="PANTHER" id="PTHR31744">
    <property type="entry name" value="PROTEIN CUP-SHAPED COTYLEDON 2-RELATED"/>
    <property type="match status" value="1"/>
</dbReference>
<evidence type="ECO:0000256" key="2">
    <source>
        <dbReference type="ARBA" id="ARBA00023015"/>
    </source>
</evidence>
<evidence type="ECO:0000256" key="4">
    <source>
        <dbReference type="ARBA" id="ARBA00023163"/>
    </source>
</evidence>
<keyword evidence="3" id="KW-0238">DNA-binding</keyword>
<keyword evidence="2" id="KW-0805">Transcription regulation</keyword>
<comment type="subcellular location">
    <subcellularLocation>
        <location evidence="1">Nucleus</location>
    </subcellularLocation>
</comment>
<evidence type="ECO:0000256" key="3">
    <source>
        <dbReference type="ARBA" id="ARBA00023125"/>
    </source>
</evidence>
<feature type="domain" description="NAC" evidence="6">
    <location>
        <begin position="44"/>
        <end position="201"/>
    </location>
</feature>
<dbReference type="SUPFAM" id="SSF101941">
    <property type="entry name" value="NAC domain"/>
    <property type="match status" value="1"/>
</dbReference>
<dbReference type="InterPro" id="IPR003441">
    <property type="entry name" value="NAC-dom"/>
</dbReference>
<dbReference type="GO" id="GO:0006355">
    <property type="term" value="P:regulation of DNA-templated transcription"/>
    <property type="evidence" value="ECO:0007669"/>
    <property type="project" value="InterPro"/>
</dbReference>
<gene>
    <name evidence="7" type="ORF">DKX38_004441</name>
</gene>
<dbReference type="InterPro" id="IPR036093">
    <property type="entry name" value="NAC_dom_sf"/>
</dbReference>
<sequence length="400" mass="46319">MLGRLQMSQAEAVLKILKQHLEKCHDRGIPGRLFLEEMDTFSHVPPGFRFHPTDEELVDYYLRKKVASKRIDLDVIKDVDLYKIEPWDLQELCKLGTEDQNEWYFFSHKDKKYPTGTRTNRATKAGFWKATGRDKAIYSRHSLIGMRKTLVFYKGRAPNGQKSDLIMHEYRLETNENGTPQANCLESQQEEGWVVCRVFKKKMPTMRKVNDYDSPCWYDDQVSFMPEIDSPRRISQPYASYLHHYTCKQELELPYNVPHDPFLQLPQLESPKVQSGATASSNSAIAYAYDRTNGSTLQSSTLTQEEQMQQFHQQNLNSFYSNNNSEQAVDQVTDWRVLDKFVASQLSHEDESKGTNNYSNKATFHAAEQMHMLANGSKRSEIAQEYASTSTSSCQIDLWK</sequence>
<accession>A0A5N5NBK1</accession>
<dbReference type="Proteomes" id="UP000326939">
    <property type="component" value="Chromosome 3"/>
</dbReference>
<keyword evidence="8" id="KW-1185">Reference proteome</keyword>
<proteinExistence type="predicted"/>
<dbReference type="PROSITE" id="PS51005">
    <property type="entry name" value="NAC"/>
    <property type="match status" value="1"/>
</dbReference>
<evidence type="ECO:0000256" key="5">
    <source>
        <dbReference type="ARBA" id="ARBA00023242"/>
    </source>
</evidence>
<evidence type="ECO:0000313" key="7">
    <source>
        <dbReference type="EMBL" id="KAB5564387.1"/>
    </source>
</evidence>
<name>A0A5N5NBK1_9ROSI</name>
<dbReference type="Gene3D" id="2.170.150.80">
    <property type="entry name" value="NAC domain"/>
    <property type="match status" value="1"/>
</dbReference>
<evidence type="ECO:0000256" key="1">
    <source>
        <dbReference type="ARBA" id="ARBA00004123"/>
    </source>
</evidence>
<organism evidence="7 8">
    <name type="scientific">Salix brachista</name>
    <dbReference type="NCBI Taxonomy" id="2182728"/>
    <lineage>
        <taxon>Eukaryota</taxon>
        <taxon>Viridiplantae</taxon>
        <taxon>Streptophyta</taxon>
        <taxon>Embryophyta</taxon>
        <taxon>Tracheophyta</taxon>
        <taxon>Spermatophyta</taxon>
        <taxon>Magnoliopsida</taxon>
        <taxon>eudicotyledons</taxon>
        <taxon>Gunneridae</taxon>
        <taxon>Pentapetalae</taxon>
        <taxon>rosids</taxon>
        <taxon>fabids</taxon>
        <taxon>Malpighiales</taxon>
        <taxon>Salicaceae</taxon>
        <taxon>Saliceae</taxon>
        <taxon>Salix</taxon>
    </lineage>
</organism>
<protein>
    <recommendedName>
        <fullName evidence="6">NAC domain-containing protein</fullName>
    </recommendedName>
</protein>
<keyword evidence="5" id="KW-0539">Nucleus</keyword>
<evidence type="ECO:0000313" key="8">
    <source>
        <dbReference type="Proteomes" id="UP000326939"/>
    </source>
</evidence>
<dbReference type="Pfam" id="PF02365">
    <property type="entry name" value="NAM"/>
    <property type="match status" value="1"/>
</dbReference>
<evidence type="ECO:0000259" key="6">
    <source>
        <dbReference type="PROSITE" id="PS51005"/>
    </source>
</evidence>